<dbReference type="AlphaFoldDB" id="A0A292Q257"/>
<sequence>MATGLVGEPGVPAFPGAADFKGDRSCHSSQFLGLKPNSKGLKLWVAPLVVGNYYEGFQSKKIGNHYSTTVPDKFIFRTADGTYSVLIFMK</sequence>
<reference evidence="1" key="1">
    <citation type="submission" date="2015-10" db="EMBL/GenBank/DDBJ databases">
        <authorList>
            <person name="Regsiter A."/>
            <person name="william w."/>
        </authorList>
    </citation>
    <scope>NUCLEOTIDE SEQUENCE</scope>
    <source>
        <strain evidence="1">Montdore</strain>
    </source>
</reference>
<evidence type="ECO:0000313" key="1">
    <source>
        <dbReference type="EMBL" id="CUS12747.1"/>
    </source>
</evidence>
<keyword evidence="2" id="KW-1185">Reference proteome</keyword>
<gene>
    <name evidence="1" type="ORF">GSTUAT00003170001</name>
</gene>
<protein>
    <submittedName>
        <fullName evidence="1">Uncharacterized protein</fullName>
    </submittedName>
</protein>
<proteinExistence type="predicted"/>
<evidence type="ECO:0000313" key="2">
    <source>
        <dbReference type="Proteomes" id="UP001412239"/>
    </source>
</evidence>
<accession>A0A292Q257</accession>
<dbReference type="EMBL" id="LN890985">
    <property type="protein sequence ID" value="CUS12747.1"/>
    <property type="molecule type" value="Genomic_DNA"/>
</dbReference>
<organism evidence="1 2">
    <name type="scientific">Tuber aestivum</name>
    <name type="common">summer truffle</name>
    <dbReference type="NCBI Taxonomy" id="59557"/>
    <lineage>
        <taxon>Eukaryota</taxon>
        <taxon>Fungi</taxon>
        <taxon>Dikarya</taxon>
        <taxon>Ascomycota</taxon>
        <taxon>Pezizomycotina</taxon>
        <taxon>Pezizomycetes</taxon>
        <taxon>Pezizales</taxon>
        <taxon>Tuberaceae</taxon>
        <taxon>Tuber</taxon>
    </lineage>
</organism>
<feature type="non-terminal residue" evidence="1">
    <location>
        <position position="90"/>
    </location>
</feature>
<dbReference type="Proteomes" id="UP001412239">
    <property type="component" value="Unassembled WGS sequence"/>
</dbReference>
<name>A0A292Q257_9PEZI</name>